<evidence type="ECO:0000313" key="2">
    <source>
        <dbReference type="EMBL" id="KAL3628817.1"/>
    </source>
</evidence>
<organism evidence="2 3">
    <name type="scientific">Castilleja foliolosa</name>
    <dbReference type="NCBI Taxonomy" id="1961234"/>
    <lineage>
        <taxon>Eukaryota</taxon>
        <taxon>Viridiplantae</taxon>
        <taxon>Streptophyta</taxon>
        <taxon>Embryophyta</taxon>
        <taxon>Tracheophyta</taxon>
        <taxon>Spermatophyta</taxon>
        <taxon>Magnoliopsida</taxon>
        <taxon>eudicotyledons</taxon>
        <taxon>Gunneridae</taxon>
        <taxon>Pentapetalae</taxon>
        <taxon>asterids</taxon>
        <taxon>lamiids</taxon>
        <taxon>Lamiales</taxon>
        <taxon>Orobanchaceae</taxon>
        <taxon>Pedicularideae</taxon>
        <taxon>Castillejinae</taxon>
        <taxon>Castilleja</taxon>
    </lineage>
</organism>
<reference evidence="3" key="1">
    <citation type="journal article" date="2024" name="IScience">
        <title>Strigolactones Initiate the Formation of Haustorium-like Structures in Castilleja.</title>
        <authorList>
            <person name="Buerger M."/>
            <person name="Peterson D."/>
            <person name="Chory J."/>
        </authorList>
    </citation>
    <scope>NUCLEOTIDE SEQUENCE [LARGE SCALE GENOMIC DNA]</scope>
</reference>
<name>A0ABD3CJM2_9LAMI</name>
<gene>
    <name evidence="2" type="ORF">CASFOL_027863</name>
</gene>
<dbReference type="EMBL" id="JAVIJP010000036">
    <property type="protein sequence ID" value="KAL3628817.1"/>
    <property type="molecule type" value="Genomic_DNA"/>
</dbReference>
<accession>A0ABD3CJM2</accession>
<dbReference type="InterPro" id="IPR039659">
    <property type="entry name" value="SPT5"/>
</dbReference>
<dbReference type="InterPro" id="IPR041973">
    <property type="entry name" value="KOW_Spt5_1"/>
</dbReference>
<comment type="caution">
    <text evidence="2">The sequence shown here is derived from an EMBL/GenBank/DDBJ whole genome shotgun (WGS) entry which is preliminary data.</text>
</comment>
<dbReference type="Proteomes" id="UP001632038">
    <property type="component" value="Unassembled WGS sequence"/>
</dbReference>
<dbReference type="InterPro" id="IPR008991">
    <property type="entry name" value="Translation_prot_SH3-like_sf"/>
</dbReference>
<dbReference type="PANTHER" id="PTHR11125:SF7">
    <property type="entry name" value="TRANSCRIPTION ELONGATION FACTOR SPT5"/>
    <property type="match status" value="1"/>
</dbReference>
<dbReference type="PANTHER" id="PTHR11125">
    <property type="entry name" value="SUPPRESSOR OF TY 5"/>
    <property type="match status" value="1"/>
</dbReference>
<sequence length="115" mass="13010">MEIVGAGGGYFILIFSGELHIRVERSRDQSTGDYYEKIEGMTFNDSFLYKNVSLTLLDTQNVQPKFDVLEKKLVVSEKELCKYFEFENHVKIVSGATEGATGMVVSEIKAITRLF</sequence>
<protein>
    <recommendedName>
        <fullName evidence="1">Spt5 KOW domain-containing protein</fullName>
    </recommendedName>
</protein>
<dbReference type="SUPFAM" id="SSF50104">
    <property type="entry name" value="Translation proteins SH3-like domain"/>
    <property type="match status" value="1"/>
</dbReference>
<evidence type="ECO:0000259" key="1">
    <source>
        <dbReference type="Pfam" id="PF23042"/>
    </source>
</evidence>
<keyword evidence="3" id="KW-1185">Reference proteome</keyword>
<evidence type="ECO:0000313" key="3">
    <source>
        <dbReference type="Proteomes" id="UP001632038"/>
    </source>
</evidence>
<feature type="domain" description="Spt5 KOW" evidence="1">
    <location>
        <begin position="17"/>
        <end position="71"/>
    </location>
</feature>
<dbReference type="Pfam" id="PF23042">
    <property type="entry name" value="KOW1_SPT5"/>
    <property type="match status" value="1"/>
</dbReference>
<dbReference type="AlphaFoldDB" id="A0ABD3CJM2"/>
<proteinExistence type="predicted"/>